<name>A0A5J4L0B1_9ZZZZ</name>
<evidence type="ECO:0000256" key="1">
    <source>
        <dbReference type="ARBA" id="ARBA00010574"/>
    </source>
</evidence>
<organism evidence="2">
    <name type="scientific">hot springs metagenome</name>
    <dbReference type="NCBI Taxonomy" id="433727"/>
    <lineage>
        <taxon>unclassified sequences</taxon>
        <taxon>metagenomes</taxon>
        <taxon>ecological metagenomes</taxon>
    </lineage>
</organism>
<dbReference type="NCBIfam" id="TIGR00090">
    <property type="entry name" value="rsfS_iojap_ybeB"/>
    <property type="match status" value="1"/>
</dbReference>
<dbReference type="GO" id="GO:0090071">
    <property type="term" value="P:negative regulation of ribosome biogenesis"/>
    <property type="evidence" value="ECO:0007669"/>
    <property type="project" value="TreeGrafter"/>
</dbReference>
<evidence type="ECO:0008006" key="3">
    <source>
        <dbReference type="Google" id="ProtNLM"/>
    </source>
</evidence>
<reference evidence="2" key="1">
    <citation type="submission" date="2019-10" db="EMBL/GenBank/DDBJ databases">
        <title>Metagenomic sequencing of thiosulfate-disproportionating enrichment culture.</title>
        <authorList>
            <person name="Umezawa K."/>
            <person name="Kojima H."/>
            <person name="Fukui M."/>
        </authorList>
    </citation>
    <scope>NUCLEOTIDE SEQUENCE</scope>
    <source>
        <strain evidence="2">45J</strain>
    </source>
</reference>
<dbReference type="GO" id="GO:0043023">
    <property type="term" value="F:ribosomal large subunit binding"/>
    <property type="evidence" value="ECO:0007669"/>
    <property type="project" value="TreeGrafter"/>
</dbReference>
<dbReference type="Pfam" id="PF02410">
    <property type="entry name" value="RsfS"/>
    <property type="match status" value="1"/>
</dbReference>
<proteinExistence type="inferred from homology"/>
<dbReference type="InterPro" id="IPR004394">
    <property type="entry name" value="Iojap/RsfS/C7orf30"/>
</dbReference>
<dbReference type="PANTHER" id="PTHR21043">
    <property type="entry name" value="IOJAP SUPERFAMILY ORTHOLOG"/>
    <property type="match status" value="1"/>
</dbReference>
<sequence>MRAIVENVEKKLKEHRQKPMGIEGLNTARWVLMDYGDVIIHVFEEETRAYYELEKFWLDAPRIPFEEGS</sequence>
<comment type="caution">
    <text evidence="2">The sequence shown here is derived from an EMBL/GenBank/DDBJ whole genome shotgun (WGS) entry which is preliminary data.</text>
</comment>
<accession>A0A5J4L0B1</accession>
<dbReference type="EMBL" id="BLAB01000001">
    <property type="protein sequence ID" value="GER93675.1"/>
    <property type="molecule type" value="Genomic_DNA"/>
</dbReference>
<protein>
    <recommendedName>
        <fullName evidence="3">Ribosome silencing factor</fullName>
    </recommendedName>
</protein>
<evidence type="ECO:0000313" key="2">
    <source>
        <dbReference type="EMBL" id="GER93675.1"/>
    </source>
</evidence>
<dbReference type="PANTHER" id="PTHR21043:SF0">
    <property type="entry name" value="MITOCHONDRIAL ASSEMBLY OF RIBOSOMAL LARGE SUBUNIT PROTEIN 1"/>
    <property type="match status" value="1"/>
</dbReference>
<dbReference type="GO" id="GO:0017148">
    <property type="term" value="P:negative regulation of translation"/>
    <property type="evidence" value="ECO:0007669"/>
    <property type="project" value="TreeGrafter"/>
</dbReference>
<dbReference type="AlphaFoldDB" id="A0A5J4L0B1"/>
<comment type="similarity">
    <text evidence="1">Belongs to the Iojap/RsfS family.</text>
</comment>
<dbReference type="SUPFAM" id="SSF81301">
    <property type="entry name" value="Nucleotidyltransferase"/>
    <property type="match status" value="1"/>
</dbReference>
<dbReference type="InterPro" id="IPR043519">
    <property type="entry name" value="NT_sf"/>
</dbReference>
<gene>
    <name evidence="2" type="ORF">A45J_1429</name>
</gene>
<dbReference type="Gene3D" id="3.30.460.10">
    <property type="entry name" value="Beta Polymerase, domain 2"/>
    <property type="match status" value="1"/>
</dbReference>